<proteinExistence type="predicted"/>
<dbReference type="AlphaFoldDB" id="A0A8T0G5N7"/>
<gene>
    <name evidence="1" type="ORF">KC19_12G103500</name>
</gene>
<keyword evidence="2" id="KW-1185">Reference proteome</keyword>
<evidence type="ECO:0000313" key="1">
    <source>
        <dbReference type="EMBL" id="KAG0554596.1"/>
    </source>
</evidence>
<comment type="caution">
    <text evidence="1">The sequence shown here is derived from an EMBL/GenBank/DDBJ whole genome shotgun (WGS) entry which is preliminary data.</text>
</comment>
<protein>
    <submittedName>
        <fullName evidence="1">Uncharacterized protein</fullName>
    </submittedName>
</protein>
<sequence length="215" mass="22476">MCIFVLVDRITWHQDVFKNLCKSDFAIAKFLLLAGQRRVHVPNPAEPVNCEVKKSVMEAQRNGTVQPVVENLDLDAVRPDPPVAAPVVAPRAGPTIAILAGPAIALVPTARESTTIANLAVPATAPVAPETAPALAPVVGPVAALVVGPPALAPASAPVVVPVMAPVMVLHAGQFMANLARAPIQPPDAFDLDAALGASDPPTKSDMRYKLWRKL</sequence>
<accession>A0A8T0G5N7</accession>
<dbReference type="EMBL" id="CM026433">
    <property type="protein sequence ID" value="KAG0554596.1"/>
    <property type="molecule type" value="Genomic_DNA"/>
</dbReference>
<dbReference type="Proteomes" id="UP000822688">
    <property type="component" value="Chromosome 12"/>
</dbReference>
<organism evidence="1 2">
    <name type="scientific">Ceratodon purpureus</name>
    <name type="common">Fire moss</name>
    <name type="synonym">Dicranum purpureum</name>
    <dbReference type="NCBI Taxonomy" id="3225"/>
    <lineage>
        <taxon>Eukaryota</taxon>
        <taxon>Viridiplantae</taxon>
        <taxon>Streptophyta</taxon>
        <taxon>Embryophyta</taxon>
        <taxon>Bryophyta</taxon>
        <taxon>Bryophytina</taxon>
        <taxon>Bryopsida</taxon>
        <taxon>Dicranidae</taxon>
        <taxon>Pseudoditrichales</taxon>
        <taxon>Ditrichaceae</taxon>
        <taxon>Ceratodon</taxon>
    </lineage>
</organism>
<name>A0A8T0G5N7_CERPU</name>
<evidence type="ECO:0000313" key="2">
    <source>
        <dbReference type="Proteomes" id="UP000822688"/>
    </source>
</evidence>
<reference evidence="1" key="1">
    <citation type="submission" date="2020-06" db="EMBL/GenBank/DDBJ databases">
        <title>WGS assembly of Ceratodon purpureus strain R40.</title>
        <authorList>
            <person name="Carey S.B."/>
            <person name="Jenkins J."/>
            <person name="Shu S."/>
            <person name="Lovell J.T."/>
            <person name="Sreedasyam A."/>
            <person name="Maumus F."/>
            <person name="Tiley G.P."/>
            <person name="Fernandez-Pozo N."/>
            <person name="Barry K."/>
            <person name="Chen C."/>
            <person name="Wang M."/>
            <person name="Lipzen A."/>
            <person name="Daum C."/>
            <person name="Saski C.A."/>
            <person name="Payton A.C."/>
            <person name="Mcbreen J.C."/>
            <person name="Conrad R.E."/>
            <person name="Kollar L.M."/>
            <person name="Olsson S."/>
            <person name="Huttunen S."/>
            <person name="Landis J.B."/>
            <person name="Wickett N.J."/>
            <person name="Johnson M.G."/>
            <person name="Rensing S.A."/>
            <person name="Grimwood J."/>
            <person name="Schmutz J."/>
            <person name="Mcdaniel S.F."/>
        </authorList>
    </citation>
    <scope>NUCLEOTIDE SEQUENCE</scope>
    <source>
        <strain evidence="1">R40</strain>
    </source>
</reference>